<dbReference type="InterPro" id="IPR043128">
    <property type="entry name" value="Rev_trsase/Diguanyl_cyclase"/>
</dbReference>
<evidence type="ECO:0000313" key="3">
    <source>
        <dbReference type="EnsemblMetazoa" id="Aqu2.1.38891_001"/>
    </source>
</evidence>
<feature type="domain" description="Reverse transcriptase/retrotransposon-derived protein RNase H-like" evidence="2">
    <location>
        <begin position="75"/>
        <end position="166"/>
    </location>
</feature>
<dbReference type="GO" id="GO:0003824">
    <property type="term" value="F:catalytic activity"/>
    <property type="evidence" value="ECO:0007669"/>
    <property type="project" value="UniProtKB-KW"/>
</dbReference>
<dbReference type="AlphaFoldDB" id="A0A1X7VFS1"/>
<dbReference type="PANTHER" id="PTHR37984:SF5">
    <property type="entry name" value="PROTEIN NYNRIN-LIKE"/>
    <property type="match status" value="1"/>
</dbReference>
<evidence type="ECO:0000256" key="1">
    <source>
        <dbReference type="ARBA" id="ARBA00023268"/>
    </source>
</evidence>
<dbReference type="InterPro" id="IPR050951">
    <property type="entry name" value="Retrovirus_Pol_polyprotein"/>
</dbReference>
<dbReference type="STRING" id="400682.A0A1X7VFS1"/>
<proteinExistence type="predicted"/>
<dbReference type="FunFam" id="3.30.70.270:FF:000063">
    <property type="entry name" value="Zinc knuckle domaincontaining protein"/>
    <property type="match status" value="1"/>
</dbReference>
<keyword evidence="1" id="KW-0511">Multifunctional enzyme</keyword>
<protein>
    <recommendedName>
        <fullName evidence="2">Reverse transcriptase/retrotransposon-derived protein RNase H-like domain-containing protein</fullName>
    </recommendedName>
</protein>
<dbReference type="Pfam" id="PF17919">
    <property type="entry name" value="RT_RNaseH_2"/>
    <property type="match status" value="1"/>
</dbReference>
<dbReference type="InParanoid" id="A0A1X7VFS1"/>
<dbReference type="InterPro" id="IPR041577">
    <property type="entry name" value="RT_RNaseH_2"/>
</dbReference>
<dbReference type="PANTHER" id="PTHR37984">
    <property type="entry name" value="PROTEIN CBG26694"/>
    <property type="match status" value="1"/>
</dbReference>
<dbReference type="SUPFAM" id="SSF56672">
    <property type="entry name" value="DNA/RNA polymerases"/>
    <property type="match status" value="1"/>
</dbReference>
<reference evidence="3" key="1">
    <citation type="submission" date="2017-05" db="UniProtKB">
        <authorList>
            <consortium name="EnsemblMetazoa"/>
        </authorList>
    </citation>
    <scope>IDENTIFICATION</scope>
</reference>
<accession>A0A1X7VFS1</accession>
<evidence type="ECO:0000259" key="2">
    <source>
        <dbReference type="Pfam" id="PF17919"/>
    </source>
</evidence>
<dbReference type="EnsemblMetazoa" id="Aqu2.1.38891_001">
    <property type="protein sequence ID" value="Aqu2.1.38891_001"/>
    <property type="gene ID" value="Aqu2.1.38891"/>
</dbReference>
<dbReference type="Gene3D" id="3.30.70.270">
    <property type="match status" value="1"/>
</dbReference>
<sequence>MSEVVYLGHKIGREQVKSEVSNIAAVRDYPKPMSKTDVRSFLRLVGYYWKFIPHFASVAAPFSDFTKKNLKVFDWTGECDQAFILLKILPCDAPVLRSPNLNKEMILQMDPSNRGVGAVLSQLDNDGVEHPLVYASRKLLPKENRYSIVEKNAWQLCGLFRPWQFICYDSSLGYVLYILLIIKSLIRAAVSLVKEA</sequence>
<organism evidence="3">
    <name type="scientific">Amphimedon queenslandica</name>
    <name type="common">Sponge</name>
    <dbReference type="NCBI Taxonomy" id="400682"/>
    <lineage>
        <taxon>Eukaryota</taxon>
        <taxon>Metazoa</taxon>
        <taxon>Porifera</taxon>
        <taxon>Demospongiae</taxon>
        <taxon>Heteroscleromorpha</taxon>
        <taxon>Haplosclerida</taxon>
        <taxon>Niphatidae</taxon>
        <taxon>Amphimedon</taxon>
    </lineage>
</organism>
<name>A0A1X7VFS1_AMPQE</name>
<dbReference type="InterPro" id="IPR043502">
    <property type="entry name" value="DNA/RNA_pol_sf"/>
</dbReference>
<dbReference type="eggNOG" id="KOG0017">
    <property type="taxonomic scope" value="Eukaryota"/>
</dbReference>